<proteinExistence type="predicted"/>
<evidence type="ECO:0000313" key="5">
    <source>
        <dbReference type="EMBL" id="KAB0800186.1"/>
    </source>
</evidence>
<dbReference type="AlphaFoldDB" id="A0A5N4AS98"/>
<gene>
    <name evidence="5" type="ORF">PPYR_05926</name>
</gene>
<dbReference type="GO" id="GO:0005201">
    <property type="term" value="F:extracellular matrix structural constituent"/>
    <property type="evidence" value="ECO:0007669"/>
    <property type="project" value="InterPro"/>
</dbReference>
<reference evidence="5 6" key="1">
    <citation type="journal article" date="2018" name="Elife">
        <title>Firefly genomes illuminate parallel origins of bioluminescence in beetles.</title>
        <authorList>
            <person name="Fallon T.R."/>
            <person name="Lower S.E."/>
            <person name="Chang C.H."/>
            <person name="Bessho-Uehara M."/>
            <person name="Martin G.J."/>
            <person name="Bewick A.J."/>
            <person name="Behringer M."/>
            <person name="Debat H.J."/>
            <person name="Wong I."/>
            <person name="Day J.C."/>
            <person name="Suvorov A."/>
            <person name="Silva C.J."/>
            <person name="Stanger-Hall K.F."/>
            <person name="Hall D.W."/>
            <person name="Schmitz R.J."/>
            <person name="Nelson D.R."/>
            <person name="Lewis S.M."/>
            <person name="Shigenobu S."/>
            <person name="Bybee S.M."/>
            <person name="Larracuente A.M."/>
            <person name="Oba Y."/>
            <person name="Weng J.K."/>
        </authorList>
    </citation>
    <scope>NUCLEOTIDE SEQUENCE [LARGE SCALE GENOMIC DNA]</scope>
    <source>
        <strain evidence="5">1611_PpyrPB1</strain>
        <tissue evidence="5">Whole body</tissue>
    </source>
</reference>
<keyword evidence="2" id="KW-0964">Secreted</keyword>
<accession>A0A5N4AS98</accession>
<evidence type="ECO:0000256" key="2">
    <source>
        <dbReference type="ARBA" id="ARBA00022525"/>
    </source>
</evidence>
<dbReference type="EMBL" id="VVIM01000004">
    <property type="protein sequence ID" value="KAB0800186.1"/>
    <property type="molecule type" value="Genomic_DNA"/>
</dbReference>
<dbReference type="Gene3D" id="2.60.120.1000">
    <property type="match status" value="1"/>
</dbReference>
<evidence type="ECO:0000313" key="6">
    <source>
        <dbReference type="Proteomes" id="UP000327044"/>
    </source>
</evidence>
<dbReference type="SMART" id="SM00038">
    <property type="entry name" value="COLFI"/>
    <property type="match status" value="1"/>
</dbReference>
<evidence type="ECO:0000256" key="1">
    <source>
        <dbReference type="ARBA" id="ARBA00004613"/>
    </source>
</evidence>
<dbReference type="GO" id="GO:0005576">
    <property type="term" value="C:extracellular region"/>
    <property type="evidence" value="ECO:0007669"/>
    <property type="project" value="UniProtKB-SubCell"/>
</dbReference>
<protein>
    <recommendedName>
        <fullName evidence="4">Fibrillar collagen NC1 domain-containing protein</fullName>
    </recommendedName>
</protein>
<feature type="domain" description="Fibrillar collagen NC1" evidence="4">
    <location>
        <begin position="1"/>
        <end position="171"/>
    </location>
</feature>
<dbReference type="InParanoid" id="A0A5N4AS98"/>
<evidence type="ECO:0000256" key="3">
    <source>
        <dbReference type="ARBA" id="ARBA00023119"/>
    </source>
</evidence>
<dbReference type="Proteomes" id="UP000327044">
    <property type="component" value="Unassembled WGS sequence"/>
</dbReference>
<dbReference type="GO" id="GO:0005581">
    <property type="term" value="C:collagen trimer"/>
    <property type="evidence" value="ECO:0007669"/>
    <property type="project" value="UniProtKB-KW"/>
</dbReference>
<dbReference type="InterPro" id="IPR000885">
    <property type="entry name" value="Fib_collagen_C"/>
</dbReference>
<organism evidence="5 6">
    <name type="scientific">Photinus pyralis</name>
    <name type="common">Common eastern firefly</name>
    <name type="synonym">Lampyris pyralis</name>
    <dbReference type="NCBI Taxonomy" id="7054"/>
    <lineage>
        <taxon>Eukaryota</taxon>
        <taxon>Metazoa</taxon>
        <taxon>Ecdysozoa</taxon>
        <taxon>Arthropoda</taxon>
        <taxon>Hexapoda</taxon>
        <taxon>Insecta</taxon>
        <taxon>Pterygota</taxon>
        <taxon>Neoptera</taxon>
        <taxon>Endopterygota</taxon>
        <taxon>Coleoptera</taxon>
        <taxon>Polyphaga</taxon>
        <taxon>Elateriformia</taxon>
        <taxon>Elateroidea</taxon>
        <taxon>Lampyridae</taxon>
        <taxon>Lampyrinae</taxon>
        <taxon>Photinus</taxon>
    </lineage>
</organism>
<sequence length="171" mass="19278">MPDDAIYVYCDLSNGGETCVPPDVHSAHMPNIPWRKEGNSNNWYSNLRGGFKITYETVGVVQMTFLKLLSQDAYQNFTYSCINGVAWYNSKTMNNDLSIKLLGENEQEFSNTAIKPNVLIDGCKTRTTKSETIFEIRTKKLSQLPIVDFYPVDYGSSNQAFGFLVGPVCFK</sequence>
<evidence type="ECO:0000259" key="4">
    <source>
        <dbReference type="PROSITE" id="PS51461"/>
    </source>
</evidence>
<dbReference type="PROSITE" id="PS51461">
    <property type="entry name" value="NC1_FIB"/>
    <property type="match status" value="1"/>
</dbReference>
<name>A0A5N4AS98_PHOPY</name>
<comment type="caution">
    <text evidence="5">The sequence shown here is derived from an EMBL/GenBank/DDBJ whole genome shotgun (WGS) entry which is preliminary data.</text>
</comment>
<keyword evidence="3" id="KW-0176">Collagen</keyword>
<keyword evidence="6" id="KW-1185">Reference proteome</keyword>
<dbReference type="Pfam" id="PF01410">
    <property type="entry name" value="COLFI"/>
    <property type="match status" value="1"/>
</dbReference>
<comment type="subcellular location">
    <subcellularLocation>
        <location evidence="1">Secreted</location>
    </subcellularLocation>
</comment>